<keyword evidence="1" id="KW-0479">Metal-binding</keyword>
<feature type="region of interest" description="Disordered" evidence="3">
    <location>
        <begin position="165"/>
        <end position="202"/>
    </location>
</feature>
<keyword evidence="2" id="KW-0175">Coiled coil</keyword>
<dbReference type="AlphaFoldDB" id="A0A813M4C3"/>
<reference evidence="5" key="1">
    <citation type="submission" date="2021-02" db="EMBL/GenBank/DDBJ databases">
        <authorList>
            <person name="Nowell W R."/>
        </authorList>
    </citation>
    <scope>NUCLEOTIDE SEQUENCE</scope>
    <source>
        <strain evidence="5">Ploen Becks lab</strain>
    </source>
</reference>
<dbReference type="GO" id="GO:0008270">
    <property type="term" value="F:zinc ion binding"/>
    <property type="evidence" value="ECO:0007669"/>
    <property type="project" value="UniProtKB-KW"/>
</dbReference>
<dbReference type="PANTHER" id="PTHR28634">
    <property type="entry name" value="ZINC FINGER B-BOX DOMAIN-CONTAINING PROTEIN 1"/>
    <property type="match status" value="1"/>
</dbReference>
<evidence type="ECO:0000259" key="4">
    <source>
        <dbReference type="PROSITE" id="PS50119"/>
    </source>
</evidence>
<dbReference type="InterPro" id="IPR037688">
    <property type="entry name" value="ZBBX"/>
</dbReference>
<comment type="caution">
    <text evidence="5">The sequence shown here is derived from an EMBL/GenBank/DDBJ whole genome shotgun (WGS) entry which is preliminary data.</text>
</comment>
<organism evidence="5 6">
    <name type="scientific">Brachionus calyciflorus</name>
    <dbReference type="NCBI Taxonomy" id="104777"/>
    <lineage>
        <taxon>Eukaryota</taxon>
        <taxon>Metazoa</taxon>
        <taxon>Spiralia</taxon>
        <taxon>Gnathifera</taxon>
        <taxon>Rotifera</taxon>
        <taxon>Eurotatoria</taxon>
        <taxon>Monogononta</taxon>
        <taxon>Pseudotrocha</taxon>
        <taxon>Ploima</taxon>
        <taxon>Brachionidae</taxon>
        <taxon>Brachionus</taxon>
    </lineage>
</organism>
<feature type="compositionally biased region" description="Polar residues" evidence="3">
    <location>
        <begin position="165"/>
        <end position="183"/>
    </location>
</feature>
<feature type="domain" description="B box-type" evidence="4">
    <location>
        <begin position="116"/>
        <end position="162"/>
    </location>
</feature>
<dbReference type="EMBL" id="CAJNOC010000025">
    <property type="protein sequence ID" value="CAF0707516.1"/>
    <property type="molecule type" value="Genomic_DNA"/>
</dbReference>
<gene>
    <name evidence="5" type="ORF">OXX778_LOCUS503</name>
</gene>
<evidence type="ECO:0000256" key="1">
    <source>
        <dbReference type="PROSITE-ProRule" id="PRU00024"/>
    </source>
</evidence>
<dbReference type="Pfam" id="PF22586">
    <property type="entry name" value="ANCHR-like_BBOX"/>
    <property type="match status" value="1"/>
</dbReference>
<keyword evidence="1" id="KW-0863">Zinc-finger</keyword>
<dbReference type="PROSITE" id="PS50119">
    <property type="entry name" value="ZF_BBOX"/>
    <property type="match status" value="1"/>
</dbReference>
<sequence>MGDSKGLISAMTRKWKLEQIPSKKLEIENKLMEDRLNQLKTELNFEKNKRNAMGGTIWSKAQPGPVTNYAKNVVNRNDSGDSLLNKLTNRQIKLQVLKDDYLQKQTEKINSISSKEKKQKCGQCEKNLAFTRCLECGEDYCANCFTSFHMKGALQKHRAISLASGSNNSFSRQLSNSRPQSSDTRNEDNESIYDITSNRSNPTSAKKKVEFSLFDGEYDERQAHESFQQALNEWRNGSKNSDKIIRENSQIKKPSSSRDAGVGTTQQIISNQIQDLEKQISSHSLSYAERMLLQKYRRNDLEITYTPRNEIQEELPTPQQSIDTSQTHLNFDSIIQALQGGKQNNFDENESSNSFNFIQAPIDLKPVNKLNFEDLNRNSLVFEEVETSSKIKSLNLNLNLEPEIIEVKNSIKSVDIERPKSVKSTHRINSARVKSARNSIQFEKNLNREPTNLLKSIAQREIEKFDDIQMGEFFMLGVNSEQTLTKETPRVMTAKSRPQSSRIDPKLYAMSPRSWNPQKSLAENLSLSISEDKNLKQKKSDSPLVKSDLGEINTKEKNQIEMNFKPKTASKNPINVSSSVNFESKKLPTSKMNKKMDFDRAKSFVGPKISTKSPAKFKRPISASYNFDRPVSRMNYEFAENFSEYDIDDGRSSRIFQNEDDNNYFGQLVNEYQSSIITKITDMNDVKYSQSSSKDLTDSLNKSLSNLELTIRNDEYNNDDDDDDLESLTLEELKSLK</sequence>
<keyword evidence="1" id="KW-0862">Zinc</keyword>
<dbReference type="OrthoDB" id="6226111at2759"/>
<feature type="coiled-coil region" evidence="2">
    <location>
        <begin position="22"/>
        <end position="49"/>
    </location>
</feature>
<dbReference type="PANTHER" id="PTHR28634:SF1">
    <property type="entry name" value="ZINC FINGER B-BOX DOMAIN-CONTAINING PROTEIN 1"/>
    <property type="match status" value="1"/>
</dbReference>
<proteinExistence type="predicted"/>
<evidence type="ECO:0000256" key="2">
    <source>
        <dbReference type="SAM" id="Coils"/>
    </source>
</evidence>
<keyword evidence="6" id="KW-1185">Reference proteome</keyword>
<evidence type="ECO:0000313" key="5">
    <source>
        <dbReference type="EMBL" id="CAF0707516.1"/>
    </source>
</evidence>
<dbReference type="Proteomes" id="UP000663879">
    <property type="component" value="Unassembled WGS sequence"/>
</dbReference>
<evidence type="ECO:0000313" key="6">
    <source>
        <dbReference type="Proteomes" id="UP000663879"/>
    </source>
</evidence>
<evidence type="ECO:0000256" key="3">
    <source>
        <dbReference type="SAM" id="MobiDB-lite"/>
    </source>
</evidence>
<name>A0A813M4C3_9BILA</name>
<accession>A0A813M4C3</accession>
<dbReference type="InterPro" id="IPR000315">
    <property type="entry name" value="Znf_B-box"/>
</dbReference>
<protein>
    <recommendedName>
        <fullName evidence="4">B box-type domain-containing protein</fullName>
    </recommendedName>
</protein>
<dbReference type="Gene3D" id="4.10.830.40">
    <property type="match status" value="1"/>
</dbReference>